<keyword evidence="1" id="KW-0812">Transmembrane</keyword>
<keyword evidence="1" id="KW-1133">Transmembrane helix</keyword>
<dbReference type="AlphaFoldDB" id="A0A0N4UTP6"/>
<name>A0A0N4UTP6_ENTVE</name>
<gene>
    <name evidence="2" type="ORF">EVEC_LOCUS461</name>
</gene>
<accession>A0A0N4UTP6</accession>
<sequence length="119" mass="12954">MWEINLVESSLECDQIEKVPQALSMSSSVRPSEPNALGAVGIPSSSGVSVEMTSQHLQAATPTLNNLLRGETSSYIHPQGSQLQMPPHMQHIMGPPQGAFHSPVVQFIILFSLSFFFFS</sequence>
<evidence type="ECO:0000313" key="2">
    <source>
        <dbReference type="EMBL" id="VDD85318.1"/>
    </source>
</evidence>
<dbReference type="WBParaSite" id="EVEC_0000070001-mRNA-1">
    <property type="protein sequence ID" value="EVEC_0000070001-mRNA-1"/>
    <property type="gene ID" value="EVEC_0000070001"/>
</dbReference>
<evidence type="ECO:0000256" key="1">
    <source>
        <dbReference type="SAM" id="Phobius"/>
    </source>
</evidence>
<keyword evidence="3" id="KW-1185">Reference proteome</keyword>
<evidence type="ECO:0000313" key="3">
    <source>
        <dbReference type="Proteomes" id="UP000274131"/>
    </source>
</evidence>
<dbReference type="EMBL" id="UXUI01000768">
    <property type="protein sequence ID" value="VDD85318.1"/>
    <property type="molecule type" value="Genomic_DNA"/>
</dbReference>
<reference evidence="4" key="1">
    <citation type="submission" date="2017-02" db="UniProtKB">
        <authorList>
            <consortium name="WormBaseParasite"/>
        </authorList>
    </citation>
    <scope>IDENTIFICATION</scope>
</reference>
<feature type="transmembrane region" description="Helical" evidence="1">
    <location>
        <begin position="98"/>
        <end position="118"/>
    </location>
</feature>
<protein>
    <submittedName>
        <fullName evidence="4">HNF1 homeobox B</fullName>
    </submittedName>
</protein>
<evidence type="ECO:0000313" key="4">
    <source>
        <dbReference type="WBParaSite" id="EVEC_0000070001-mRNA-1"/>
    </source>
</evidence>
<dbReference type="Proteomes" id="UP000274131">
    <property type="component" value="Unassembled WGS sequence"/>
</dbReference>
<keyword evidence="1" id="KW-0472">Membrane</keyword>
<proteinExistence type="predicted"/>
<reference evidence="2 3" key="2">
    <citation type="submission" date="2018-10" db="EMBL/GenBank/DDBJ databases">
        <authorList>
            <consortium name="Pathogen Informatics"/>
        </authorList>
    </citation>
    <scope>NUCLEOTIDE SEQUENCE [LARGE SCALE GENOMIC DNA]</scope>
</reference>
<organism evidence="4">
    <name type="scientific">Enterobius vermicularis</name>
    <name type="common">Human pinworm</name>
    <dbReference type="NCBI Taxonomy" id="51028"/>
    <lineage>
        <taxon>Eukaryota</taxon>
        <taxon>Metazoa</taxon>
        <taxon>Ecdysozoa</taxon>
        <taxon>Nematoda</taxon>
        <taxon>Chromadorea</taxon>
        <taxon>Rhabditida</taxon>
        <taxon>Spirurina</taxon>
        <taxon>Oxyuridomorpha</taxon>
        <taxon>Oxyuroidea</taxon>
        <taxon>Oxyuridae</taxon>
        <taxon>Enterobius</taxon>
    </lineage>
</organism>